<gene>
    <name evidence="3" type="ORF">FNV43_RR23116</name>
</gene>
<dbReference type="Proteomes" id="UP000796880">
    <property type="component" value="Unassembled WGS sequence"/>
</dbReference>
<dbReference type="PANTHER" id="PTHR36777">
    <property type="entry name" value="EXPRESSED PROTEIN"/>
    <property type="match status" value="1"/>
</dbReference>
<feature type="transmembrane region" description="Helical" evidence="2">
    <location>
        <begin position="126"/>
        <end position="144"/>
    </location>
</feature>
<comment type="caution">
    <text evidence="3">The sequence shown here is derived from an EMBL/GenBank/DDBJ whole genome shotgun (WGS) entry which is preliminary data.</text>
</comment>
<dbReference type="EMBL" id="VOIH02000010">
    <property type="protein sequence ID" value="KAF3436024.1"/>
    <property type="molecule type" value="Genomic_DNA"/>
</dbReference>
<evidence type="ECO:0000313" key="3">
    <source>
        <dbReference type="EMBL" id="KAF3436024.1"/>
    </source>
</evidence>
<protein>
    <recommendedName>
        <fullName evidence="5">Transmembrane protein</fullName>
    </recommendedName>
</protein>
<organism evidence="3 4">
    <name type="scientific">Rhamnella rubrinervis</name>
    <dbReference type="NCBI Taxonomy" id="2594499"/>
    <lineage>
        <taxon>Eukaryota</taxon>
        <taxon>Viridiplantae</taxon>
        <taxon>Streptophyta</taxon>
        <taxon>Embryophyta</taxon>
        <taxon>Tracheophyta</taxon>
        <taxon>Spermatophyta</taxon>
        <taxon>Magnoliopsida</taxon>
        <taxon>eudicotyledons</taxon>
        <taxon>Gunneridae</taxon>
        <taxon>Pentapetalae</taxon>
        <taxon>rosids</taxon>
        <taxon>fabids</taxon>
        <taxon>Rosales</taxon>
        <taxon>Rhamnaceae</taxon>
        <taxon>rhamnoid group</taxon>
        <taxon>Rhamneae</taxon>
        <taxon>Rhamnella</taxon>
    </lineage>
</organism>
<proteinExistence type="predicted"/>
<evidence type="ECO:0000256" key="2">
    <source>
        <dbReference type="SAM" id="Phobius"/>
    </source>
</evidence>
<feature type="compositionally biased region" description="Basic and acidic residues" evidence="1">
    <location>
        <begin position="165"/>
        <end position="175"/>
    </location>
</feature>
<sequence>MAASIVHSLCSINPHNPKCYRTQTGTLPQSLFLYPNSLLRLKKQPLLSELQARKLRTQKSSSFPVVYAAQSSFFKVIQTAWKIGMDGIEAGANLVPASVPRPMAKISVAVVALSISLFVVKSFLSTAFFVLATMGLVYFVFIAMNKDEGPRGGGGDTTSTEDSLEEARRIMDKYK</sequence>
<keyword evidence="2" id="KW-1133">Transmembrane helix</keyword>
<dbReference type="OrthoDB" id="534175at2759"/>
<keyword evidence="4" id="KW-1185">Reference proteome</keyword>
<name>A0A8K0DXX2_9ROSA</name>
<keyword evidence="2" id="KW-0812">Transmembrane</keyword>
<evidence type="ECO:0000256" key="1">
    <source>
        <dbReference type="SAM" id="MobiDB-lite"/>
    </source>
</evidence>
<reference evidence="3" key="1">
    <citation type="submission" date="2020-03" db="EMBL/GenBank/DDBJ databases">
        <title>A high-quality chromosome-level genome assembly of a woody plant with both climbing and erect habits, Rhamnella rubrinervis.</title>
        <authorList>
            <person name="Lu Z."/>
            <person name="Yang Y."/>
            <person name="Zhu X."/>
            <person name="Sun Y."/>
        </authorList>
    </citation>
    <scope>NUCLEOTIDE SEQUENCE</scope>
    <source>
        <strain evidence="3">BYM</strain>
        <tissue evidence="3">Leaf</tissue>
    </source>
</reference>
<evidence type="ECO:0008006" key="5">
    <source>
        <dbReference type="Google" id="ProtNLM"/>
    </source>
</evidence>
<keyword evidence="2" id="KW-0472">Membrane</keyword>
<dbReference type="AlphaFoldDB" id="A0A8K0DXX2"/>
<feature type="region of interest" description="Disordered" evidence="1">
    <location>
        <begin position="150"/>
        <end position="175"/>
    </location>
</feature>
<evidence type="ECO:0000313" key="4">
    <source>
        <dbReference type="Proteomes" id="UP000796880"/>
    </source>
</evidence>
<accession>A0A8K0DXX2</accession>
<dbReference type="PANTHER" id="PTHR36777:SF2">
    <property type="entry name" value="EXPRESSED PROTEIN"/>
    <property type="match status" value="1"/>
</dbReference>